<accession>A0ABD3IDY8</accession>
<evidence type="ECO:0000256" key="1">
    <source>
        <dbReference type="SAM" id="MobiDB-lite"/>
    </source>
</evidence>
<evidence type="ECO:0000313" key="3">
    <source>
        <dbReference type="Proteomes" id="UP001633002"/>
    </source>
</evidence>
<dbReference type="AlphaFoldDB" id="A0ABD3IDY8"/>
<keyword evidence="3" id="KW-1185">Reference proteome</keyword>
<feature type="compositionally biased region" description="Acidic residues" evidence="1">
    <location>
        <begin position="241"/>
        <end position="266"/>
    </location>
</feature>
<dbReference type="Proteomes" id="UP001633002">
    <property type="component" value="Unassembled WGS sequence"/>
</dbReference>
<feature type="compositionally biased region" description="Basic and acidic residues" evidence="1">
    <location>
        <begin position="1"/>
        <end position="11"/>
    </location>
</feature>
<name>A0ABD3IDY8_9MARC</name>
<reference evidence="2 3" key="1">
    <citation type="submission" date="2024-09" db="EMBL/GenBank/DDBJ databases">
        <title>Chromosome-scale assembly of Riccia sorocarpa.</title>
        <authorList>
            <person name="Paukszto L."/>
        </authorList>
    </citation>
    <scope>NUCLEOTIDE SEQUENCE [LARGE SCALE GENOMIC DNA]</scope>
    <source>
        <strain evidence="2">LP-2024</strain>
        <tissue evidence="2">Aerial parts of the thallus</tissue>
    </source>
</reference>
<gene>
    <name evidence="2" type="ORF">R1sor_019889</name>
</gene>
<organism evidence="2 3">
    <name type="scientific">Riccia sorocarpa</name>
    <dbReference type="NCBI Taxonomy" id="122646"/>
    <lineage>
        <taxon>Eukaryota</taxon>
        <taxon>Viridiplantae</taxon>
        <taxon>Streptophyta</taxon>
        <taxon>Embryophyta</taxon>
        <taxon>Marchantiophyta</taxon>
        <taxon>Marchantiopsida</taxon>
        <taxon>Marchantiidae</taxon>
        <taxon>Marchantiales</taxon>
        <taxon>Ricciaceae</taxon>
        <taxon>Riccia</taxon>
    </lineage>
</organism>
<evidence type="ECO:0000313" key="2">
    <source>
        <dbReference type="EMBL" id="KAL3701867.1"/>
    </source>
</evidence>
<feature type="region of interest" description="Disordered" evidence="1">
    <location>
        <begin position="203"/>
        <end position="266"/>
    </location>
</feature>
<feature type="region of interest" description="Disordered" evidence="1">
    <location>
        <begin position="1"/>
        <end position="53"/>
    </location>
</feature>
<feature type="compositionally biased region" description="Polar residues" evidence="1">
    <location>
        <begin position="203"/>
        <end position="215"/>
    </location>
</feature>
<feature type="compositionally biased region" description="Polar residues" evidence="1">
    <location>
        <begin position="41"/>
        <end position="53"/>
    </location>
</feature>
<proteinExistence type="predicted"/>
<sequence>MLRPHTRESFDFGRIGEWSSPLKKKSKQPYDILESEKEDMANSSATMGGSGTISENAKLAGQFGGTLPASETCFANPVFQQNGQTNQGGHGQNAEQSTYENDFPALCRVVEVVTPEALEKEKVEIPKERVTSWKSVVEKSILERHPMWANSQSILNAPNPYTKGLKATECEDVSSQELEEVVRDINSFINVDEYKIGDTIQVPTTAPSIGTQGFTEVNHKKKNGRSFPPQNPAKTLNPNQDEQDETMSNSEDTEGEDNNEEIEDPT</sequence>
<protein>
    <submittedName>
        <fullName evidence="2">Uncharacterized protein</fullName>
    </submittedName>
</protein>
<dbReference type="EMBL" id="JBJQOH010000001">
    <property type="protein sequence ID" value="KAL3701867.1"/>
    <property type="molecule type" value="Genomic_DNA"/>
</dbReference>
<comment type="caution">
    <text evidence="2">The sequence shown here is derived from an EMBL/GenBank/DDBJ whole genome shotgun (WGS) entry which is preliminary data.</text>
</comment>